<keyword evidence="4 8" id="KW-1003">Cell membrane</keyword>
<dbReference type="Pfam" id="PF07690">
    <property type="entry name" value="MFS_1"/>
    <property type="match status" value="1"/>
</dbReference>
<feature type="transmembrane region" description="Helical" evidence="8">
    <location>
        <begin position="115"/>
        <end position="136"/>
    </location>
</feature>
<dbReference type="InterPro" id="IPR004812">
    <property type="entry name" value="Efflux_drug-R_Bcr/CmlA"/>
</dbReference>
<dbReference type="STRING" id="749551.HMPREF9555_00151"/>
<feature type="transmembrane region" description="Helical" evidence="8">
    <location>
        <begin position="148"/>
        <end position="172"/>
    </location>
</feature>
<keyword evidence="6 8" id="KW-1133">Transmembrane helix</keyword>
<dbReference type="InterPro" id="IPR005829">
    <property type="entry name" value="Sugar_transporter_CS"/>
</dbReference>
<feature type="transmembrane region" description="Helical" evidence="8">
    <location>
        <begin position="59"/>
        <end position="78"/>
    </location>
</feature>
<dbReference type="GO" id="GO:0005886">
    <property type="term" value="C:plasma membrane"/>
    <property type="evidence" value="ECO:0007669"/>
    <property type="project" value="UniProtKB-SubCell"/>
</dbReference>
<evidence type="ECO:0000256" key="7">
    <source>
        <dbReference type="ARBA" id="ARBA00023136"/>
    </source>
</evidence>
<accession>E7MZK9</accession>
<dbReference type="Proteomes" id="UP000004633">
    <property type="component" value="Unassembled WGS sequence"/>
</dbReference>
<evidence type="ECO:0000256" key="4">
    <source>
        <dbReference type="ARBA" id="ARBA00022475"/>
    </source>
</evidence>
<evidence type="ECO:0000256" key="3">
    <source>
        <dbReference type="ARBA" id="ARBA00022448"/>
    </source>
</evidence>
<dbReference type="HOGENOM" id="CLU_001265_47_0_9"/>
<evidence type="ECO:0000256" key="5">
    <source>
        <dbReference type="ARBA" id="ARBA00022692"/>
    </source>
</evidence>
<dbReference type="InterPro" id="IPR020846">
    <property type="entry name" value="MFS_dom"/>
</dbReference>
<evidence type="ECO:0000259" key="9">
    <source>
        <dbReference type="PROSITE" id="PS50850"/>
    </source>
</evidence>
<name>E7MZK9_9FIRM</name>
<keyword evidence="3 8" id="KW-0813">Transport</keyword>
<dbReference type="NCBIfam" id="TIGR00710">
    <property type="entry name" value="efflux_Bcr_CflA"/>
    <property type="match status" value="1"/>
</dbReference>
<keyword evidence="5 8" id="KW-0812">Transmembrane</keyword>
<sequence>MRARDNVRGSGDTMALRGRSRLWLTVFLGIMTAIAPLSTDMYLPALPEVQADFGVSTSLIQMTLTMTTLGMALGQILAGPLSDLWGRKKPLFIGMLVFIGATLGCVLAEDIDYFLFFRFFVGFAGASGIVIARAIARDVCEGAELTRFFAVLMMVNGLAPILAPIIGGQILLFASWRATFVLLTLIGVGLAAATLAYSETLAKEARSSNVTDSLKKFPILLKNCYFLGHCLVQCFVFGAFFCYLAGSSFIFQNIYAVSPQAYSLIFGAIGLGLLVTGVLPARLAGRVPDVRLLKYAVLVPLLGSILLLTGFYFTAPLLVIVLLLFLTVVPLSVMGAASFSLALSRQGKNAGSASALIGCSSMLLGACMMPVVGIAGDHTALPMAIIMVTLYALGALVFFSMIAPEHRAV</sequence>
<dbReference type="CDD" id="cd17320">
    <property type="entry name" value="MFS_MdfA_MDR_like"/>
    <property type="match status" value="1"/>
</dbReference>
<feature type="transmembrane region" description="Helical" evidence="8">
    <location>
        <begin position="224"/>
        <end position="246"/>
    </location>
</feature>
<feature type="transmembrane region" description="Helical" evidence="8">
    <location>
        <begin position="319"/>
        <end position="343"/>
    </location>
</feature>
<dbReference type="PANTHER" id="PTHR23502:SF132">
    <property type="entry name" value="POLYAMINE TRANSPORTER 2-RELATED"/>
    <property type="match status" value="1"/>
</dbReference>
<dbReference type="GO" id="GO:0042910">
    <property type="term" value="F:xenobiotic transmembrane transporter activity"/>
    <property type="evidence" value="ECO:0007669"/>
    <property type="project" value="InterPro"/>
</dbReference>
<feature type="transmembrane region" description="Helical" evidence="8">
    <location>
        <begin position="261"/>
        <end position="280"/>
    </location>
</feature>
<dbReference type="Gene3D" id="1.20.1720.10">
    <property type="entry name" value="Multidrug resistance protein D"/>
    <property type="match status" value="1"/>
</dbReference>
<evidence type="ECO:0000256" key="2">
    <source>
        <dbReference type="ARBA" id="ARBA00006236"/>
    </source>
</evidence>
<feature type="transmembrane region" description="Helical" evidence="8">
    <location>
        <begin position="178"/>
        <end position="197"/>
    </location>
</feature>
<feature type="transmembrane region" description="Helical" evidence="8">
    <location>
        <begin position="355"/>
        <end position="375"/>
    </location>
</feature>
<dbReference type="EMBL" id="AECV01000001">
    <property type="protein sequence ID" value="EFW30523.1"/>
    <property type="molecule type" value="Genomic_DNA"/>
</dbReference>
<gene>
    <name evidence="10" type="ORF">HMPREF9555_00151</name>
</gene>
<feature type="transmembrane region" description="Helical" evidence="8">
    <location>
        <begin position="381"/>
        <end position="403"/>
    </location>
</feature>
<feature type="domain" description="Major facilitator superfamily (MFS) profile" evidence="9">
    <location>
        <begin position="24"/>
        <end position="407"/>
    </location>
</feature>
<keyword evidence="11" id="KW-1185">Reference proteome</keyword>
<dbReference type="AlphaFoldDB" id="E7MZK9"/>
<dbReference type="InterPro" id="IPR036259">
    <property type="entry name" value="MFS_trans_sf"/>
</dbReference>
<dbReference type="SUPFAM" id="SSF103473">
    <property type="entry name" value="MFS general substrate transporter"/>
    <property type="match status" value="1"/>
</dbReference>
<comment type="similarity">
    <text evidence="2 8">Belongs to the major facilitator superfamily. Bcr/CmlA family.</text>
</comment>
<reference evidence="10 11" key="1">
    <citation type="submission" date="2010-08" db="EMBL/GenBank/DDBJ databases">
        <authorList>
            <person name="Weinstock G."/>
            <person name="Sodergren E."/>
            <person name="Clifton S."/>
            <person name="Fulton L."/>
            <person name="Fulton B."/>
            <person name="Courtney L."/>
            <person name="Fronick C."/>
            <person name="Harrison M."/>
            <person name="Strong C."/>
            <person name="Farmer C."/>
            <person name="Delahaunty K."/>
            <person name="Markovic C."/>
            <person name="Hall O."/>
            <person name="Minx P."/>
            <person name="Tomlinson C."/>
            <person name="Mitreva M."/>
            <person name="Hou S."/>
            <person name="Chen J."/>
            <person name="Wollam A."/>
            <person name="Pepin K.H."/>
            <person name="Johnson M."/>
            <person name="Bhonagiri V."/>
            <person name="Zhang X."/>
            <person name="Suruliraj S."/>
            <person name="Warren W."/>
            <person name="Chinwalla A."/>
            <person name="Mardis E.R."/>
            <person name="Wilson R.K."/>
        </authorList>
    </citation>
    <scope>NUCLEOTIDE SEQUENCE [LARGE SCALE GENOMIC DNA]</scope>
    <source>
        <strain evidence="10 11">F0399</strain>
    </source>
</reference>
<organism evidence="10 11">
    <name type="scientific">Selenomonas artemidis F0399</name>
    <dbReference type="NCBI Taxonomy" id="749551"/>
    <lineage>
        <taxon>Bacteria</taxon>
        <taxon>Bacillati</taxon>
        <taxon>Bacillota</taxon>
        <taxon>Negativicutes</taxon>
        <taxon>Selenomonadales</taxon>
        <taxon>Selenomonadaceae</taxon>
        <taxon>Selenomonas</taxon>
    </lineage>
</organism>
<proteinExistence type="inferred from homology"/>
<dbReference type="PROSITE" id="PS50850">
    <property type="entry name" value="MFS"/>
    <property type="match status" value="1"/>
</dbReference>
<comment type="caution">
    <text evidence="10">The sequence shown here is derived from an EMBL/GenBank/DDBJ whole genome shotgun (WGS) entry which is preliminary data.</text>
</comment>
<feature type="transmembrane region" description="Helical" evidence="8">
    <location>
        <begin position="21"/>
        <end position="39"/>
    </location>
</feature>
<dbReference type="InterPro" id="IPR011701">
    <property type="entry name" value="MFS"/>
</dbReference>
<dbReference type="PANTHER" id="PTHR23502">
    <property type="entry name" value="MAJOR FACILITATOR SUPERFAMILY"/>
    <property type="match status" value="1"/>
</dbReference>
<evidence type="ECO:0000313" key="11">
    <source>
        <dbReference type="Proteomes" id="UP000004633"/>
    </source>
</evidence>
<protein>
    <recommendedName>
        <fullName evidence="8">Bcr/CflA family efflux transporter</fullName>
    </recommendedName>
</protein>
<dbReference type="GO" id="GO:1990961">
    <property type="term" value="P:xenobiotic detoxification by transmembrane export across the plasma membrane"/>
    <property type="evidence" value="ECO:0007669"/>
    <property type="project" value="InterPro"/>
</dbReference>
<dbReference type="PROSITE" id="PS00216">
    <property type="entry name" value="SUGAR_TRANSPORT_1"/>
    <property type="match status" value="1"/>
</dbReference>
<dbReference type="FunFam" id="1.20.1720.10:FF:000005">
    <property type="entry name" value="Bcr/CflA family efflux transporter"/>
    <property type="match status" value="1"/>
</dbReference>
<keyword evidence="7 8" id="KW-0472">Membrane</keyword>
<feature type="transmembrane region" description="Helical" evidence="8">
    <location>
        <begin position="90"/>
        <end position="109"/>
    </location>
</feature>
<feature type="transmembrane region" description="Helical" evidence="8">
    <location>
        <begin position="292"/>
        <end position="313"/>
    </location>
</feature>
<evidence type="ECO:0000256" key="8">
    <source>
        <dbReference type="RuleBase" id="RU365088"/>
    </source>
</evidence>
<evidence type="ECO:0000256" key="1">
    <source>
        <dbReference type="ARBA" id="ARBA00004651"/>
    </source>
</evidence>
<comment type="subcellular location">
    <subcellularLocation>
        <location evidence="1 8">Cell membrane</location>
        <topology evidence="1 8">Multi-pass membrane protein</topology>
    </subcellularLocation>
</comment>
<evidence type="ECO:0000313" key="10">
    <source>
        <dbReference type="EMBL" id="EFW30523.1"/>
    </source>
</evidence>
<evidence type="ECO:0000256" key="6">
    <source>
        <dbReference type="ARBA" id="ARBA00022989"/>
    </source>
</evidence>